<dbReference type="Proteomes" id="UP001152759">
    <property type="component" value="Chromosome 1"/>
</dbReference>
<keyword evidence="3" id="KW-0175">Coiled coil</keyword>
<feature type="region of interest" description="Disordered" evidence="4">
    <location>
        <begin position="688"/>
        <end position="707"/>
    </location>
</feature>
<feature type="compositionally biased region" description="Low complexity" evidence="4">
    <location>
        <begin position="1044"/>
        <end position="1056"/>
    </location>
</feature>
<feature type="coiled-coil region" evidence="3">
    <location>
        <begin position="107"/>
        <end position="183"/>
    </location>
</feature>
<dbReference type="SMART" id="SM00297">
    <property type="entry name" value="BROMO"/>
    <property type="match status" value="1"/>
</dbReference>
<sequence length="1087" mass="119174">MKTNFITMTSTQERQVQRRWYVDEWSTREKLCLASAVLRSGDQNWNAVSRTIKPNAEGSRPLDWMVPKACANQYKLLLDSVETPKRKKRVAGEKLVESSETAAEYLVRKLTQDHQEDLKKRIELEKKEYHKIKSDIEAVESGSLTEEDLDKLVIEMDLEDDRVRQKEEECKRFLIEREQKKRDYERPLWKSPSVAAAQAAALKSTLSDKKNESGSISEILPETKPASTPTSPLLTSLLQSPSPLQRSSLSSTPTISNLLNSAPAIPHYSNDSPTLTQLLESKTSPRSASTSLMDNSLAARTDVHQKLSSPSSSMGQQIPDPPTQLSSSPRLSKSPVRPTPPKSDVLTTPVRVESNPDISNVVRCLYLEDKTCVDIEHTQLLLNQANVDLSKVDEQKLQDEIVDMIVEQQETGGINISNLNNSAITSCDGLPAVVKVEVPDGESSVKLSSDSKASDSNIVILECDMRKPVMDNSKECNHTQFNVEKTQDIKIEPDIPVEIDGSSYGSRNLSNASQFTEGQTFHTMPTVIDVEATLDLPTSQAEISVVGISPIKSELSLNEPSPKGPIGDNEKVSSHLEQPKSIPNASPKVTLAVPCMNIQRAAISPPGGKDSNTPLKGAKSNFATCKEDESGGVLSQNVLILDTQIDLSSASLSNDIMIDNDTEVIIAKDDSLKSGIKSDEQTFESKIAIKEEDDGESAPKNGKDKPDSVIFQKSLKYVAMEETVGSKSTSSDACPQTVSKKLSKSEVGVRLGKSWSEKSGSVIKGVVQSKRMHSKLSERKGIDAAIDEKESVKKIIFDEDEVTHDGDGDDEEDSDELLSNVKKTVAGSDKKNSGGRKKLSTIAVSSIPIVTDFVDTSSDTHSTGGDDSESTSTLISIASCVNKKSSAREKRDSITSATSSSSHVTAHEEKGIRAWKKSIMLSYNGIAAHKYASLFLKPITEDQAPGYHNIVKHPIDLLTIKKNIENGTIRTTLEFQRAIMLMFTNALFFNWHGSEVYKMTFEMMQETLGSIQLLVQTMGEGMPYAQSDAETPEKQVRAERIKRSAATPATPSVATPIGMKRKRSGLESSTAMNSIDQIVTPTSKRRR</sequence>
<gene>
    <name evidence="6" type="ORF">BEMITA_LOCUS2127</name>
</gene>
<feature type="region of interest" description="Disordered" evidence="4">
    <location>
        <begin position="796"/>
        <end position="817"/>
    </location>
</feature>
<protein>
    <recommendedName>
        <fullName evidence="5">Bromo domain-containing protein</fullName>
    </recommendedName>
</protein>
<feature type="compositionally biased region" description="Low complexity" evidence="4">
    <location>
        <begin position="227"/>
        <end position="251"/>
    </location>
</feature>
<evidence type="ECO:0000256" key="2">
    <source>
        <dbReference type="PROSITE-ProRule" id="PRU00035"/>
    </source>
</evidence>
<evidence type="ECO:0000256" key="1">
    <source>
        <dbReference type="ARBA" id="ARBA00023117"/>
    </source>
</evidence>
<dbReference type="EMBL" id="OU963862">
    <property type="protein sequence ID" value="CAH0382609.1"/>
    <property type="molecule type" value="Genomic_DNA"/>
</dbReference>
<evidence type="ECO:0000256" key="3">
    <source>
        <dbReference type="SAM" id="Coils"/>
    </source>
</evidence>
<dbReference type="InterPro" id="IPR001487">
    <property type="entry name" value="Bromodomain"/>
</dbReference>
<dbReference type="PROSITE" id="PS50014">
    <property type="entry name" value="BROMODOMAIN_2"/>
    <property type="match status" value="1"/>
</dbReference>
<reference evidence="6" key="1">
    <citation type="submission" date="2021-12" db="EMBL/GenBank/DDBJ databases">
        <authorList>
            <person name="King R."/>
        </authorList>
    </citation>
    <scope>NUCLEOTIDE SEQUENCE</scope>
</reference>
<dbReference type="Gene3D" id="1.20.920.10">
    <property type="entry name" value="Bromodomain-like"/>
    <property type="match status" value="1"/>
</dbReference>
<keyword evidence="1 2" id="KW-0103">Bromodomain</keyword>
<dbReference type="PANTHER" id="PTHR15398">
    <property type="entry name" value="BROMODOMAIN-CONTAINING PROTEIN 8"/>
    <property type="match status" value="1"/>
</dbReference>
<keyword evidence="7" id="KW-1185">Reference proteome</keyword>
<feature type="compositionally biased region" description="Basic and acidic residues" evidence="4">
    <location>
        <begin position="568"/>
        <end position="578"/>
    </location>
</feature>
<feature type="compositionally biased region" description="Acidic residues" evidence="4">
    <location>
        <begin position="798"/>
        <end position="816"/>
    </location>
</feature>
<feature type="compositionally biased region" description="Polar residues" evidence="4">
    <location>
        <begin position="1066"/>
        <end position="1087"/>
    </location>
</feature>
<feature type="region of interest" description="Disordered" evidence="4">
    <location>
        <begin position="301"/>
        <end position="351"/>
    </location>
</feature>
<feature type="region of interest" description="Disordered" evidence="4">
    <location>
        <begin position="204"/>
        <end position="251"/>
    </location>
</feature>
<feature type="region of interest" description="Disordered" evidence="4">
    <location>
        <begin position="888"/>
        <end position="907"/>
    </location>
</feature>
<feature type="domain" description="Bromo" evidence="5">
    <location>
        <begin position="927"/>
        <end position="997"/>
    </location>
</feature>
<dbReference type="AlphaFoldDB" id="A0A9P0A291"/>
<feature type="region of interest" description="Disordered" evidence="4">
    <location>
        <begin position="555"/>
        <end position="587"/>
    </location>
</feature>
<dbReference type="Pfam" id="PF00439">
    <property type="entry name" value="Bromodomain"/>
    <property type="match status" value="1"/>
</dbReference>
<dbReference type="InterPro" id="IPR036427">
    <property type="entry name" value="Bromodomain-like_sf"/>
</dbReference>
<proteinExistence type="predicted"/>
<feature type="region of interest" description="Disordered" evidence="4">
    <location>
        <begin position="1041"/>
        <end position="1087"/>
    </location>
</feature>
<organism evidence="6 7">
    <name type="scientific">Bemisia tabaci</name>
    <name type="common">Sweetpotato whitefly</name>
    <name type="synonym">Aleurodes tabaci</name>
    <dbReference type="NCBI Taxonomy" id="7038"/>
    <lineage>
        <taxon>Eukaryota</taxon>
        <taxon>Metazoa</taxon>
        <taxon>Ecdysozoa</taxon>
        <taxon>Arthropoda</taxon>
        <taxon>Hexapoda</taxon>
        <taxon>Insecta</taxon>
        <taxon>Pterygota</taxon>
        <taxon>Neoptera</taxon>
        <taxon>Paraneoptera</taxon>
        <taxon>Hemiptera</taxon>
        <taxon>Sternorrhyncha</taxon>
        <taxon>Aleyrodoidea</taxon>
        <taxon>Aleyrodidae</taxon>
        <taxon>Aleyrodinae</taxon>
        <taxon>Bemisia</taxon>
    </lineage>
</organism>
<accession>A0A9P0A291</accession>
<evidence type="ECO:0000313" key="6">
    <source>
        <dbReference type="EMBL" id="CAH0382609.1"/>
    </source>
</evidence>
<dbReference type="PRINTS" id="PR00503">
    <property type="entry name" value="BROMODOMAIN"/>
</dbReference>
<name>A0A9P0A291_BEMTA</name>
<evidence type="ECO:0000256" key="4">
    <source>
        <dbReference type="SAM" id="MobiDB-lite"/>
    </source>
</evidence>
<evidence type="ECO:0000259" key="5">
    <source>
        <dbReference type="PROSITE" id="PS50014"/>
    </source>
</evidence>
<dbReference type="GO" id="GO:0035267">
    <property type="term" value="C:NuA4 histone acetyltransferase complex"/>
    <property type="evidence" value="ECO:0007669"/>
    <property type="project" value="TreeGrafter"/>
</dbReference>
<feature type="compositionally biased region" description="Polar residues" evidence="4">
    <location>
        <begin position="306"/>
        <end position="316"/>
    </location>
</feature>
<dbReference type="PANTHER" id="PTHR15398:SF4">
    <property type="entry name" value="BROMODOMAIN-CONTAINING PROTEIN 8 ISOFORM X1"/>
    <property type="match status" value="1"/>
</dbReference>
<evidence type="ECO:0000313" key="7">
    <source>
        <dbReference type="Proteomes" id="UP001152759"/>
    </source>
</evidence>
<dbReference type="SUPFAM" id="SSF47370">
    <property type="entry name" value="Bromodomain"/>
    <property type="match status" value="1"/>
</dbReference>